<comment type="similarity">
    <text evidence="2 6">Belongs to the cytochrome c oxidase subunit 3 family.</text>
</comment>
<keyword evidence="10" id="KW-1185">Reference proteome</keyword>
<dbReference type="PANTHER" id="PTHR11403">
    <property type="entry name" value="CYTOCHROME C OXIDASE SUBUNIT III"/>
    <property type="match status" value="1"/>
</dbReference>
<feature type="transmembrane region" description="Helical" evidence="7">
    <location>
        <begin position="21"/>
        <end position="43"/>
    </location>
</feature>
<feature type="transmembrane region" description="Helical" evidence="7">
    <location>
        <begin position="55"/>
        <end position="78"/>
    </location>
</feature>
<feature type="transmembrane region" description="Helical" evidence="7">
    <location>
        <begin position="90"/>
        <end position="110"/>
    </location>
</feature>
<evidence type="ECO:0000256" key="2">
    <source>
        <dbReference type="ARBA" id="ARBA00010581"/>
    </source>
</evidence>
<comment type="subcellular location">
    <subcellularLocation>
        <location evidence="6">Cell membrane</location>
        <topology evidence="6">Multi-pass membrane protein</topology>
    </subcellularLocation>
    <subcellularLocation>
        <location evidence="1">Membrane</location>
        <topology evidence="1">Multi-pass membrane protein</topology>
    </subcellularLocation>
</comment>
<keyword evidence="5 7" id="KW-0472">Membrane</keyword>
<proteinExistence type="inferred from homology"/>
<evidence type="ECO:0000259" key="8">
    <source>
        <dbReference type="PROSITE" id="PS50253"/>
    </source>
</evidence>
<dbReference type="GO" id="GO:0005886">
    <property type="term" value="C:plasma membrane"/>
    <property type="evidence" value="ECO:0007669"/>
    <property type="project" value="UniProtKB-SubCell"/>
</dbReference>
<dbReference type="InterPro" id="IPR024791">
    <property type="entry name" value="Cyt_c/ubiquinol_Oxase_su3"/>
</dbReference>
<evidence type="ECO:0000256" key="5">
    <source>
        <dbReference type="ARBA" id="ARBA00023136"/>
    </source>
</evidence>
<dbReference type="SUPFAM" id="SSF81452">
    <property type="entry name" value="Cytochrome c oxidase subunit III-like"/>
    <property type="match status" value="1"/>
</dbReference>
<reference evidence="10" key="1">
    <citation type="submission" date="2018-05" db="EMBL/GenBank/DDBJ databases">
        <authorList>
            <person name="Nie L."/>
        </authorList>
    </citation>
    <scope>NUCLEOTIDE SEQUENCE [LARGE SCALE GENOMIC DNA]</scope>
    <source>
        <strain evidence="10">NL</strain>
    </source>
</reference>
<evidence type="ECO:0000256" key="1">
    <source>
        <dbReference type="ARBA" id="ARBA00004141"/>
    </source>
</evidence>
<dbReference type="EMBL" id="QHKM01000005">
    <property type="protein sequence ID" value="RAK65246.1"/>
    <property type="molecule type" value="Genomic_DNA"/>
</dbReference>
<protein>
    <submittedName>
        <fullName evidence="9">Cytochrome oxidase subunit III</fullName>
    </submittedName>
</protein>
<dbReference type="AlphaFoldDB" id="A0A328BH31"/>
<feature type="domain" description="Heme-copper oxidase subunit III family profile" evidence="8">
    <location>
        <begin position="1"/>
        <end position="195"/>
    </location>
</feature>
<dbReference type="InterPro" id="IPR035973">
    <property type="entry name" value="Cyt_c_oxidase_su3-like_sf"/>
</dbReference>
<evidence type="ECO:0000256" key="7">
    <source>
        <dbReference type="SAM" id="Phobius"/>
    </source>
</evidence>
<dbReference type="GO" id="GO:0004129">
    <property type="term" value="F:cytochrome-c oxidase activity"/>
    <property type="evidence" value="ECO:0007669"/>
    <property type="project" value="InterPro"/>
</dbReference>
<dbReference type="GO" id="GO:0019646">
    <property type="term" value="P:aerobic electron transport chain"/>
    <property type="evidence" value="ECO:0007669"/>
    <property type="project" value="InterPro"/>
</dbReference>
<dbReference type="PROSITE" id="PS50253">
    <property type="entry name" value="COX3"/>
    <property type="match status" value="1"/>
</dbReference>
<evidence type="ECO:0000256" key="4">
    <source>
        <dbReference type="ARBA" id="ARBA00022989"/>
    </source>
</evidence>
<feature type="transmembrane region" description="Helical" evidence="7">
    <location>
        <begin position="175"/>
        <end position="193"/>
    </location>
</feature>
<comment type="caution">
    <text evidence="9">The sequence shown here is derived from an EMBL/GenBank/DDBJ whole genome shotgun (WGS) entry which is preliminary data.</text>
</comment>
<dbReference type="Proteomes" id="UP000248553">
    <property type="component" value="Unassembled WGS sequence"/>
</dbReference>
<keyword evidence="3 6" id="KW-0812">Transmembrane</keyword>
<dbReference type="InterPro" id="IPR000298">
    <property type="entry name" value="Cyt_c_oxidase-like_su3"/>
</dbReference>
<evidence type="ECO:0000313" key="10">
    <source>
        <dbReference type="Proteomes" id="UP000248553"/>
    </source>
</evidence>
<dbReference type="Gene3D" id="1.20.120.80">
    <property type="entry name" value="Cytochrome c oxidase, subunit III, four-helix bundle"/>
    <property type="match status" value="1"/>
</dbReference>
<sequence length="195" mass="22204">MHPSESLNNKQVALNVHPLRFLLWLMIISITMMFAAFTSAYIVRRGEGNWLEFDMPTGMLINTVIILLSSATIQWAWFAARKDEIGRVKALLVVTFALGVAFLIGQYQVWGELVQNKIFFGGADSNPAGSFVYVLTGVHGFHLVTGLIFLTILLLKAFRYKIHSRQMMAMTNGTIYWHFLGGLWLYLYLFLLLNH</sequence>
<dbReference type="OrthoDB" id="679789at2"/>
<feature type="transmembrane region" description="Helical" evidence="7">
    <location>
        <begin position="130"/>
        <end position="155"/>
    </location>
</feature>
<dbReference type="InterPro" id="IPR013833">
    <property type="entry name" value="Cyt_c_oxidase_su3_a-hlx"/>
</dbReference>
<keyword evidence="4 7" id="KW-1133">Transmembrane helix</keyword>
<name>A0A328BH31_9BACT</name>
<dbReference type="Pfam" id="PF00510">
    <property type="entry name" value="COX3"/>
    <property type="match status" value="1"/>
</dbReference>
<gene>
    <name evidence="9" type="ORF">DLM85_17075</name>
</gene>
<evidence type="ECO:0000256" key="6">
    <source>
        <dbReference type="RuleBase" id="RU003376"/>
    </source>
</evidence>
<evidence type="ECO:0000256" key="3">
    <source>
        <dbReference type="ARBA" id="ARBA00022692"/>
    </source>
</evidence>
<dbReference type="PANTHER" id="PTHR11403:SF10">
    <property type="entry name" value="CYTOCHROME C OXIDASE"/>
    <property type="match status" value="1"/>
</dbReference>
<organism evidence="9 10">
    <name type="scientific">Hymenobacter edaphi</name>
    <dbReference type="NCBI Taxonomy" id="2211146"/>
    <lineage>
        <taxon>Bacteria</taxon>
        <taxon>Pseudomonadati</taxon>
        <taxon>Bacteroidota</taxon>
        <taxon>Cytophagia</taxon>
        <taxon>Cytophagales</taxon>
        <taxon>Hymenobacteraceae</taxon>
        <taxon>Hymenobacter</taxon>
    </lineage>
</organism>
<evidence type="ECO:0000313" key="9">
    <source>
        <dbReference type="EMBL" id="RAK65246.1"/>
    </source>
</evidence>
<accession>A0A328BH31</accession>